<sequence>MKKIGVIYSGNEAHYRTFHEPKINQFIEKLIYHPQFVGTDISDLDVLVVPSQLNGELLMQGAQKIREFAANGGTVVAFGPQPWEWIPEQKWKNRETNFWWWLEKDAKSGLVLTAPEHMLFKDFLTLDDCTWHQHGCFWPTDDAEILIATEDGGAIMYDQKLATGGRWIVTTLDPDYHFGSYFMPATERFLEGFFPFLASGK</sequence>
<evidence type="ECO:0000313" key="1">
    <source>
        <dbReference type="EMBL" id="RUS58084.1"/>
    </source>
</evidence>
<gene>
    <name evidence="1" type="ORF">QI30_02745</name>
</gene>
<proteinExistence type="predicted"/>
<protein>
    <recommendedName>
        <fullName evidence="3">ThuA-like domain-containing protein</fullName>
    </recommendedName>
</protein>
<evidence type="ECO:0008006" key="3">
    <source>
        <dbReference type="Google" id="ProtNLM"/>
    </source>
</evidence>
<dbReference type="SUPFAM" id="SSF52317">
    <property type="entry name" value="Class I glutamine amidotransferase-like"/>
    <property type="match status" value="1"/>
</dbReference>
<dbReference type="Proteomes" id="UP000288623">
    <property type="component" value="Unassembled WGS sequence"/>
</dbReference>
<comment type="caution">
    <text evidence="1">The sequence shown here is derived from an EMBL/GenBank/DDBJ whole genome shotgun (WGS) entry which is preliminary data.</text>
</comment>
<dbReference type="CDD" id="cd03143">
    <property type="entry name" value="A4_beta-galactosidase_middle_domain"/>
    <property type="match status" value="1"/>
</dbReference>
<evidence type="ECO:0000313" key="2">
    <source>
        <dbReference type="Proteomes" id="UP000288623"/>
    </source>
</evidence>
<dbReference type="AlphaFoldDB" id="A0A433RXT3"/>
<organism evidence="1 2">
    <name type="scientific">Candidatus Kurthia intestinigallinarum</name>
    <dbReference type="NCBI Taxonomy" id="1562256"/>
    <lineage>
        <taxon>Bacteria</taxon>
        <taxon>Bacillati</taxon>
        <taxon>Bacillota</taxon>
        <taxon>Bacilli</taxon>
        <taxon>Bacillales</taxon>
        <taxon>Caryophanaceae</taxon>
        <taxon>Kurthia</taxon>
    </lineage>
</organism>
<dbReference type="InterPro" id="IPR029062">
    <property type="entry name" value="Class_I_gatase-like"/>
</dbReference>
<dbReference type="OrthoDB" id="2419402at2"/>
<name>A0A433RXT3_9BACL</name>
<reference evidence="1 2" key="1">
    <citation type="submission" date="2014-11" db="EMBL/GenBank/DDBJ databases">
        <title>Genome sequence and analysis of novel Kurthia sp.</title>
        <authorList>
            <person name="Lawson J.N."/>
            <person name="Gonzalez J.E."/>
            <person name="Rinauldi L."/>
            <person name="Xuan Z."/>
            <person name="Firman A."/>
            <person name="Shaddox L."/>
            <person name="Trudeau A."/>
            <person name="Shah S."/>
            <person name="Reiman D."/>
        </authorList>
    </citation>
    <scope>NUCLEOTIDE SEQUENCE [LARGE SCALE GENOMIC DNA]</scope>
    <source>
        <strain evidence="1 2">3B1D</strain>
    </source>
</reference>
<dbReference type="RefSeq" id="WP_126989421.1">
    <property type="nucleotide sequence ID" value="NZ_JTFC01000008.1"/>
</dbReference>
<keyword evidence="2" id="KW-1185">Reference proteome</keyword>
<dbReference type="EMBL" id="JTFC01000008">
    <property type="protein sequence ID" value="RUS58084.1"/>
    <property type="molecule type" value="Genomic_DNA"/>
</dbReference>
<accession>A0A433RXT3</accession>